<feature type="compositionally biased region" description="Gly residues" evidence="1">
    <location>
        <begin position="43"/>
        <end position="54"/>
    </location>
</feature>
<dbReference type="InterPro" id="IPR035205">
    <property type="entry name" value="DUF5320"/>
</dbReference>
<dbReference type="EMBL" id="JAHBCL010000009">
    <property type="protein sequence ID" value="MBS7526303.1"/>
    <property type="molecule type" value="Genomic_DNA"/>
</dbReference>
<organism evidence="2 3">
    <name type="scientific">Fusibacter paucivorans</name>
    <dbReference type="NCBI Taxonomy" id="76009"/>
    <lineage>
        <taxon>Bacteria</taxon>
        <taxon>Bacillati</taxon>
        <taxon>Bacillota</taxon>
        <taxon>Clostridia</taxon>
        <taxon>Eubacteriales</taxon>
        <taxon>Eubacteriales Family XII. Incertae Sedis</taxon>
        <taxon>Fusibacter</taxon>
    </lineage>
</organism>
<accession>A0ABS5PMC2</accession>
<dbReference type="Proteomes" id="UP000746471">
    <property type="component" value="Unassembled WGS sequence"/>
</dbReference>
<keyword evidence="3" id="KW-1185">Reference proteome</keyword>
<comment type="caution">
    <text evidence="2">The sequence shown here is derived from an EMBL/GenBank/DDBJ whole genome shotgun (WGS) entry which is preliminary data.</text>
</comment>
<name>A0ABS5PMC2_9FIRM</name>
<sequence>MPRRDGTGPNGEGPMTGKGMGSCNSDSRQFSRGGSGRGRRCGGRGMGMGKGWRGAGQDKATGDM</sequence>
<dbReference type="Pfam" id="PF17253">
    <property type="entry name" value="DUF5320"/>
    <property type="match status" value="1"/>
</dbReference>
<proteinExistence type="predicted"/>
<reference evidence="2 3" key="1">
    <citation type="submission" date="2021-05" db="EMBL/GenBank/DDBJ databases">
        <title>Fusibacter ferrireducens sp. nov., an anaerobic, sulfur- and Fe-reducing bacterium isolated from the mangrove sediment.</title>
        <authorList>
            <person name="Qiu D."/>
        </authorList>
    </citation>
    <scope>NUCLEOTIDE SEQUENCE [LARGE SCALE GENOMIC DNA]</scope>
    <source>
        <strain evidence="2 3">DSM 12116</strain>
    </source>
</reference>
<evidence type="ECO:0000256" key="1">
    <source>
        <dbReference type="SAM" id="MobiDB-lite"/>
    </source>
</evidence>
<protein>
    <submittedName>
        <fullName evidence="2">DUF5320 domain-containing protein</fullName>
    </submittedName>
</protein>
<dbReference type="RefSeq" id="WP_213236116.1">
    <property type="nucleotide sequence ID" value="NZ_JAHBCL010000009.1"/>
</dbReference>
<evidence type="ECO:0000313" key="3">
    <source>
        <dbReference type="Proteomes" id="UP000746471"/>
    </source>
</evidence>
<evidence type="ECO:0000313" key="2">
    <source>
        <dbReference type="EMBL" id="MBS7526303.1"/>
    </source>
</evidence>
<gene>
    <name evidence="2" type="ORF">KHM83_06410</name>
</gene>
<feature type="compositionally biased region" description="Gly residues" evidence="1">
    <location>
        <begin position="8"/>
        <end position="20"/>
    </location>
</feature>
<feature type="region of interest" description="Disordered" evidence="1">
    <location>
        <begin position="1"/>
        <end position="64"/>
    </location>
</feature>